<dbReference type="PROSITE" id="PS51265">
    <property type="entry name" value="ZF_DBF4"/>
    <property type="match status" value="1"/>
</dbReference>
<dbReference type="Gene3D" id="6.10.250.3410">
    <property type="entry name" value="DBF zinc finger"/>
    <property type="match status" value="1"/>
</dbReference>
<dbReference type="InterPro" id="IPR055116">
    <property type="entry name" value="DBF4_BRCT"/>
</dbReference>
<dbReference type="Pfam" id="PF22437">
    <property type="entry name" value="DBF4_BRCT"/>
    <property type="match status" value="1"/>
</dbReference>
<dbReference type="GO" id="GO:0008270">
    <property type="term" value="F:zinc ion binding"/>
    <property type="evidence" value="ECO:0007669"/>
    <property type="project" value="UniProtKB-KW"/>
</dbReference>
<feature type="region of interest" description="Disordered" evidence="5">
    <location>
        <begin position="404"/>
        <end position="437"/>
    </location>
</feature>
<feature type="region of interest" description="Disordered" evidence="5">
    <location>
        <begin position="1"/>
        <end position="56"/>
    </location>
</feature>
<feature type="region of interest" description="Disordered" evidence="5">
    <location>
        <begin position="165"/>
        <end position="197"/>
    </location>
</feature>
<dbReference type="GO" id="GO:0010571">
    <property type="term" value="P:positive regulation of nuclear cell cycle DNA replication"/>
    <property type="evidence" value="ECO:0007669"/>
    <property type="project" value="TreeGrafter"/>
</dbReference>
<dbReference type="PANTHER" id="PTHR15375">
    <property type="entry name" value="ACTIVATOR OF S-PHASE KINASE-RELATED"/>
    <property type="match status" value="1"/>
</dbReference>
<organism evidence="7 8">
    <name type="scientific">Saccharata proteae CBS 121410</name>
    <dbReference type="NCBI Taxonomy" id="1314787"/>
    <lineage>
        <taxon>Eukaryota</taxon>
        <taxon>Fungi</taxon>
        <taxon>Dikarya</taxon>
        <taxon>Ascomycota</taxon>
        <taxon>Pezizomycotina</taxon>
        <taxon>Dothideomycetes</taxon>
        <taxon>Dothideomycetes incertae sedis</taxon>
        <taxon>Botryosphaeriales</taxon>
        <taxon>Saccharataceae</taxon>
        <taxon>Saccharata</taxon>
    </lineage>
</organism>
<reference evidence="7" key="1">
    <citation type="journal article" date="2020" name="Stud. Mycol.">
        <title>101 Dothideomycetes genomes: a test case for predicting lifestyles and emergence of pathogens.</title>
        <authorList>
            <person name="Haridas S."/>
            <person name="Albert R."/>
            <person name="Binder M."/>
            <person name="Bloem J."/>
            <person name="Labutti K."/>
            <person name="Salamov A."/>
            <person name="Andreopoulos B."/>
            <person name="Baker S."/>
            <person name="Barry K."/>
            <person name="Bills G."/>
            <person name="Bluhm B."/>
            <person name="Cannon C."/>
            <person name="Castanera R."/>
            <person name="Culley D."/>
            <person name="Daum C."/>
            <person name="Ezra D."/>
            <person name="Gonzalez J."/>
            <person name="Henrissat B."/>
            <person name="Kuo A."/>
            <person name="Liang C."/>
            <person name="Lipzen A."/>
            <person name="Lutzoni F."/>
            <person name="Magnuson J."/>
            <person name="Mondo S."/>
            <person name="Nolan M."/>
            <person name="Ohm R."/>
            <person name="Pangilinan J."/>
            <person name="Park H.-J."/>
            <person name="Ramirez L."/>
            <person name="Alfaro M."/>
            <person name="Sun H."/>
            <person name="Tritt A."/>
            <person name="Yoshinaga Y."/>
            <person name="Zwiers L.-H."/>
            <person name="Turgeon B."/>
            <person name="Goodwin S."/>
            <person name="Spatafora J."/>
            <person name="Crous P."/>
            <person name="Grigoriev I."/>
        </authorList>
    </citation>
    <scope>NUCLEOTIDE SEQUENCE</scope>
    <source>
        <strain evidence="7">CBS 121410</strain>
    </source>
</reference>
<feature type="compositionally biased region" description="Basic residues" evidence="5">
    <location>
        <begin position="571"/>
        <end position="582"/>
    </location>
</feature>
<dbReference type="FunFam" id="6.10.250.3410:FF:000001">
    <property type="entry name" value="Protein DBF4 homolog A"/>
    <property type="match status" value="1"/>
</dbReference>
<sequence length="641" mass="71436">MSTRRAPLANVPNATNSPYRTTANPAAKRPRALAADLREGTYGQPPPAKKQMLEENDVDARRHAMLRKAGQNTPTTFQRRLEAARDSKTVQKPAERSQKPVTDNLETIRAWQRHYRKAFPSYVFYFESVPDDVREKATTQLLALRAREEKFFSKAVTHVITTRSLPQSSFTTSSEPKTSAPQSVTSPQAHRQAQTINPSVLDRTQAGNNGDVLVKATEMKMKIWAVEKLQRVLHTMFNAETGEEPPLHNTRGSATALAQTKLHHREADLSQLLRNEKVHGPADRDLAVTTKDVAHFRGYYVYVHCMNEKYRPTIIRDYPKPATKEEGKWPQFKLSPQGRCPFVEDPNHVKSLAQNTQRSIQARTQRSASTAPRTRAAAALEAAQQAPSVKPAENNALFENNNMAKRAPSAHEESISDQSISKPLDPPRLIPAKRGQSELVAPLTRTNTTDSMPPLFGSAQASLRQMPRFAGGEPVASGVQPSNVTSAIRSQMISSTAAAPGGRAGTSKELHQLSRKVLEKNSAPNSTASTWMNDMRAAINDDRGPAPRAAKRKAQETLTHIREDSVENHTQRKVAPMRKKKPVEKDPKPGYCENCREKFDDFDTHIASRKHRKFALTRENWADLDALLADLVRPEAESDTH</sequence>
<name>A0A9P4I3T4_9PEZI</name>
<keyword evidence="2 4" id="KW-0863">Zinc-finger</keyword>
<dbReference type="InterPro" id="IPR006572">
    <property type="entry name" value="Znf_DBF"/>
</dbReference>
<dbReference type="GO" id="GO:1901987">
    <property type="term" value="P:regulation of cell cycle phase transition"/>
    <property type="evidence" value="ECO:0007669"/>
    <property type="project" value="TreeGrafter"/>
</dbReference>
<evidence type="ECO:0000256" key="5">
    <source>
        <dbReference type="SAM" id="MobiDB-lite"/>
    </source>
</evidence>
<dbReference type="OrthoDB" id="21380at2759"/>
<keyword evidence="3" id="KW-0862">Zinc</keyword>
<gene>
    <name evidence="7" type="ORF">K490DRAFT_31893</name>
</gene>
<dbReference type="Pfam" id="PF08630">
    <property type="entry name" value="Dfp1_Him1_M"/>
    <property type="match status" value="1"/>
</dbReference>
<dbReference type="GO" id="GO:0043539">
    <property type="term" value="F:protein serine/threonine kinase activator activity"/>
    <property type="evidence" value="ECO:0007669"/>
    <property type="project" value="TreeGrafter"/>
</dbReference>
<evidence type="ECO:0000256" key="4">
    <source>
        <dbReference type="PROSITE-ProRule" id="PRU00600"/>
    </source>
</evidence>
<feature type="region of interest" description="Disordered" evidence="5">
    <location>
        <begin position="353"/>
        <end position="392"/>
    </location>
</feature>
<dbReference type="AlphaFoldDB" id="A0A9P4I3T4"/>
<keyword evidence="8" id="KW-1185">Reference proteome</keyword>
<dbReference type="Pfam" id="PF07535">
    <property type="entry name" value="zf-DBF"/>
    <property type="match status" value="1"/>
</dbReference>
<feature type="domain" description="DBF4-type" evidence="6">
    <location>
        <begin position="585"/>
        <end position="634"/>
    </location>
</feature>
<evidence type="ECO:0000256" key="3">
    <source>
        <dbReference type="ARBA" id="ARBA00022833"/>
    </source>
</evidence>
<dbReference type="PANTHER" id="PTHR15375:SF26">
    <property type="entry name" value="PROTEIN CHIFFON"/>
    <property type="match status" value="1"/>
</dbReference>
<feature type="compositionally biased region" description="Polar residues" evidence="5">
    <location>
        <begin position="12"/>
        <end position="24"/>
    </location>
</feature>
<dbReference type="InterPro" id="IPR013939">
    <property type="entry name" value="Regulatory_Dfp1/Him1"/>
</dbReference>
<evidence type="ECO:0000313" key="8">
    <source>
        <dbReference type="Proteomes" id="UP000799776"/>
    </source>
</evidence>
<dbReference type="Gene3D" id="3.40.50.10190">
    <property type="entry name" value="BRCT domain"/>
    <property type="match status" value="1"/>
</dbReference>
<keyword evidence="1" id="KW-0479">Metal-binding</keyword>
<protein>
    <recommendedName>
        <fullName evidence="6">DBF4-type domain-containing protein</fullName>
    </recommendedName>
</protein>
<accession>A0A9P4I3T4</accession>
<dbReference type="Proteomes" id="UP000799776">
    <property type="component" value="Unassembled WGS sequence"/>
</dbReference>
<proteinExistence type="predicted"/>
<dbReference type="SMART" id="SM00586">
    <property type="entry name" value="ZnF_DBF"/>
    <property type="match status" value="1"/>
</dbReference>
<dbReference type="InterPro" id="IPR038545">
    <property type="entry name" value="Znf_DBF_sf"/>
</dbReference>
<dbReference type="GO" id="GO:0003676">
    <property type="term" value="F:nucleic acid binding"/>
    <property type="evidence" value="ECO:0007669"/>
    <property type="project" value="InterPro"/>
</dbReference>
<feature type="region of interest" description="Disordered" evidence="5">
    <location>
        <begin position="541"/>
        <end position="591"/>
    </location>
</feature>
<feature type="compositionally biased region" description="Basic and acidic residues" evidence="5">
    <location>
        <begin position="553"/>
        <end position="570"/>
    </location>
</feature>
<dbReference type="InterPro" id="IPR051590">
    <property type="entry name" value="Replication_Regulatory_Kinase"/>
</dbReference>
<dbReference type="EMBL" id="ML978711">
    <property type="protein sequence ID" value="KAF2091954.1"/>
    <property type="molecule type" value="Genomic_DNA"/>
</dbReference>
<evidence type="ECO:0000256" key="1">
    <source>
        <dbReference type="ARBA" id="ARBA00022723"/>
    </source>
</evidence>
<evidence type="ECO:0000256" key="2">
    <source>
        <dbReference type="ARBA" id="ARBA00022771"/>
    </source>
</evidence>
<dbReference type="InterPro" id="IPR036420">
    <property type="entry name" value="BRCT_dom_sf"/>
</dbReference>
<comment type="caution">
    <text evidence="7">The sequence shown here is derived from an EMBL/GenBank/DDBJ whole genome shotgun (WGS) entry which is preliminary data.</text>
</comment>
<evidence type="ECO:0000313" key="7">
    <source>
        <dbReference type="EMBL" id="KAF2091954.1"/>
    </source>
</evidence>
<feature type="compositionally biased region" description="Low complexity" evidence="5">
    <location>
        <begin position="362"/>
        <end position="388"/>
    </location>
</feature>
<dbReference type="GO" id="GO:0031431">
    <property type="term" value="C:Dbf4-dependent protein kinase complex"/>
    <property type="evidence" value="ECO:0007669"/>
    <property type="project" value="TreeGrafter"/>
</dbReference>
<evidence type="ECO:0000259" key="6">
    <source>
        <dbReference type="PROSITE" id="PS51265"/>
    </source>
</evidence>